<accession>A0A556TW24</accession>
<dbReference type="EMBL" id="VCAZ01000022">
    <property type="protein sequence ID" value="TSK87565.1"/>
    <property type="molecule type" value="Genomic_DNA"/>
</dbReference>
<reference evidence="1 2" key="1">
    <citation type="journal article" date="2019" name="Genome Biol. Evol.">
        <title>Whole-Genome Sequencing of the Giant Devil Catfish, Bagarius yarrelli.</title>
        <authorList>
            <person name="Jiang W."/>
            <person name="Lv Y."/>
            <person name="Cheng L."/>
            <person name="Yang K."/>
            <person name="Chao B."/>
            <person name="Wang X."/>
            <person name="Li Y."/>
            <person name="Pan X."/>
            <person name="You X."/>
            <person name="Zhang Y."/>
            <person name="Yang J."/>
            <person name="Li J."/>
            <person name="Zhang X."/>
            <person name="Liu S."/>
            <person name="Sun C."/>
            <person name="Yang J."/>
            <person name="Shi Q."/>
        </authorList>
    </citation>
    <scope>NUCLEOTIDE SEQUENCE [LARGE SCALE GENOMIC DNA]</scope>
    <source>
        <strain evidence="1">JWS20170419001</strain>
        <tissue evidence="1">Muscle</tissue>
    </source>
</reference>
<dbReference type="AlphaFoldDB" id="A0A556TW24"/>
<organism evidence="1 2">
    <name type="scientific">Bagarius yarrelli</name>
    <name type="common">Goonch</name>
    <name type="synonym">Bagrus yarrelli</name>
    <dbReference type="NCBI Taxonomy" id="175774"/>
    <lineage>
        <taxon>Eukaryota</taxon>
        <taxon>Metazoa</taxon>
        <taxon>Chordata</taxon>
        <taxon>Craniata</taxon>
        <taxon>Vertebrata</taxon>
        <taxon>Euteleostomi</taxon>
        <taxon>Actinopterygii</taxon>
        <taxon>Neopterygii</taxon>
        <taxon>Teleostei</taxon>
        <taxon>Ostariophysi</taxon>
        <taxon>Siluriformes</taxon>
        <taxon>Sisoridae</taxon>
        <taxon>Sisorinae</taxon>
        <taxon>Bagarius</taxon>
    </lineage>
</organism>
<comment type="caution">
    <text evidence="1">The sequence shown here is derived from an EMBL/GenBank/DDBJ whole genome shotgun (WGS) entry which is preliminary data.</text>
</comment>
<sequence>MDYGFLHDLGVKVQREQEGPALEVYDWRLRNRSFSFSALGAADISSVRQANSSRGLSQWPLVLKLTYSTSSSLLLKAGPTPLLAPS</sequence>
<evidence type="ECO:0000313" key="1">
    <source>
        <dbReference type="EMBL" id="TSK87565.1"/>
    </source>
</evidence>
<proteinExistence type="predicted"/>
<protein>
    <submittedName>
        <fullName evidence="1">Uncharacterized protein</fullName>
    </submittedName>
</protein>
<keyword evidence="2" id="KW-1185">Reference proteome</keyword>
<evidence type="ECO:0000313" key="2">
    <source>
        <dbReference type="Proteomes" id="UP000319801"/>
    </source>
</evidence>
<gene>
    <name evidence="1" type="ORF">Baya_4279</name>
</gene>
<name>A0A556TW24_BAGYA</name>
<dbReference type="Proteomes" id="UP000319801">
    <property type="component" value="Unassembled WGS sequence"/>
</dbReference>